<proteinExistence type="predicted"/>
<feature type="compositionally biased region" description="Basic residues" evidence="1">
    <location>
        <begin position="180"/>
        <end position="202"/>
    </location>
</feature>
<evidence type="ECO:0000256" key="1">
    <source>
        <dbReference type="SAM" id="MobiDB-lite"/>
    </source>
</evidence>
<evidence type="ECO:0000313" key="3">
    <source>
        <dbReference type="EMBL" id="SEH03888.1"/>
    </source>
</evidence>
<keyword evidence="2" id="KW-0472">Membrane</keyword>
<gene>
    <name evidence="3" type="ORF">SAMN05444920_14711</name>
</gene>
<reference evidence="3 4" key="1">
    <citation type="submission" date="2016-10" db="EMBL/GenBank/DDBJ databases">
        <authorList>
            <person name="de Groot N.N."/>
        </authorList>
    </citation>
    <scope>NUCLEOTIDE SEQUENCE [LARGE SCALE GENOMIC DNA]</scope>
    <source>
        <strain evidence="3 4">CGMCC 4.7037</strain>
    </source>
</reference>
<dbReference type="Proteomes" id="UP000236732">
    <property type="component" value="Unassembled WGS sequence"/>
</dbReference>
<protein>
    <submittedName>
        <fullName evidence="3">Uncharacterized protein</fullName>
    </submittedName>
</protein>
<feature type="transmembrane region" description="Helical" evidence="2">
    <location>
        <begin position="135"/>
        <end position="158"/>
    </location>
</feature>
<feature type="region of interest" description="Disordered" evidence="1">
    <location>
        <begin position="180"/>
        <end position="229"/>
    </location>
</feature>
<accession>A0A1H6F154</accession>
<organism evidence="3 4">
    <name type="scientific">Nonomuraea solani</name>
    <dbReference type="NCBI Taxonomy" id="1144553"/>
    <lineage>
        <taxon>Bacteria</taxon>
        <taxon>Bacillati</taxon>
        <taxon>Actinomycetota</taxon>
        <taxon>Actinomycetes</taxon>
        <taxon>Streptosporangiales</taxon>
        <taxon>Streptosporangiaceae</taxon>
        <taxon>Nonomuraea</taxon>
    </lineage>
</organism>
<keyword evidence="4" id="KW-1185">Reference proteome</keyword>
<keyword evidence="2" id="KW-1133">Transmembrane helix</keyword>
<dbReference type="EMBL" id="FNVT01000047">
    <property type="protein sequence ID" value="SEH03888.1"/>
    <property type="molecule type" value="Genomic_DNA"/>
</dbReference>
<evidence type="ECO:0000256" key="2">
    <source>
        <dbReference type="SAM" id="Phobius"/>
    </source>
</evidence>
<sequence length="229" mass="25749">MMSSKLQGSAAASGYPHFRMRIKASSTSDSTSIRLNPSDTPSILDKISRPLLQTWVILQSMWLLSGLLWPEHGTFMVYASLTPSALLGWYASQRKFLRTPTIVGLVTAGATYLYATELGLPQASTLATADAFHKLLVSSAMAGILIVLQLWQWICALYSAWVKNLARRLVGQLPDTHVRPRTRWAGKHRPPAKRPRPRHQVTRTRPEDNRPAKRQGVHHGSSPRPWRRR</sequence>
<keyword evidence="2" id="KW-0812">Transmembrane</keyword>
<name>A0A1H6F154_9ACTN</name>
<feature type="transmembrane region" description="Helical" evidence="2">
    <location>
        <begin position="75"/>
        <end position="91"/>
    </location>
</feature>
<dbReference type="AlphaFoldDB" id="A0A1H6F154"/>
<feature type="transmembrane region" description="Helical" evidence="2">
    <location>
        <begin position="96"/>
        <end position="115"/>
    </location>
</feature>
<evidence type="ECO:0000313" key="4">
    <source>
        <dbReference type="Proteomes" id="UP000236732"/>
    </source>
</evidence>